<accession>A0A1I4GN83</accession>
<evidence type="ECO:0000256" key="6">
    <source>
        <dbReference type="ARBA" id="ARBA00023125"/>
    </source>
</evidence>
<dbReference type="EMBL" id="FOKJ01000157">
    <property type="protein sequence ID" value="SFB64270.1"/>
    <property type="molecule type" value="Genomic_DNA"/>
</dbReference>
<evidence type="ECO:0000256" key="1">
    <source>
        <dbReference type="ARBA" id="ARBA00008761"/>
    </source>
</evidence>
<evidence type="ECO:0000313" key="14">
    <source>
        <dbReference type="Proteomes" id="UP000199579"/>
    </source>
</evidence>
<name>A0A1I4GN83_9GAMM</name>
<dbReference type="InterPro" id="IPR010095">
    <property type="entry name" value="Cas12f1-like_TNB"/>
</dbReference>
<keyword evidence="5" id="KW-0862">Zinc</keyword>
<keyword evidence="3" id="KW-0815">Transposition</keyword>
<comment type="similarity">
    <text evidence="1">In the C-terminal section; belongs to the transposase 35 family.</text>
</comment>
<feature type="domain" description="Cas12f1-like TNB" evidence="9">
    <location>
        <begin position="305"/>
        <end position="371"/>
    </location>
</feature>
<evidence type="ECO:0000313" key="13">
    <source>
        <dbReference type="Proteomes" id="UP000198861"/>
    </source>
</evidence>
<dbReference type="Pfam" id="PF12323">
    <property type="entry name" value="HTH_OrfB_IS605"/>
    <property type="match status" value="1"/>
</dbReference>
<sequence length="405" mass="45545">MQRLQAFKYELMPTGEQQRQMRRFAGSCRFVFNKALALQQANHEADGKFIGYVAMAKHLTAWRNSAETAWLKDAPVHPLQHALKNLEKAYKNFFEKRADFPRFKCKGQSDSFRYPDPKQIKFDQANGRIFLPKLGWLRYRNSREALGELRNVTVSLSGGKWFVSIQTRRVVETPLPHGGAVGIDMGVARFATLSDGTFYAPLNSFKRHETALRKAQQAMSRKQKFSNNWKKAKARVQRIHARIGNARRDYLHKCSTTISQNHAMVCIEDLQVRNLSRSAAGTTETPGKNVRAKSGLNKAILDQGWFEFRRQLDYKLAWSGGHLIAVPPRNTSRTCPACGHVSADNRQSQARFACVECGFEENADVVGAINVLRAGHARLVCEVSGAVMPPAAGTHRSDSGRLMPT</sequence>
<reference evidence="11 13" key="1">
    <citation type="submission" date="2016-10" db="EMBL/GenBank/DDBJ databases">
        <authorList>
            <person name="Varghese N."/>
            <person name="Submissions S."/>
        </authorList>
    </citation>
    <scope>NUCLEOTIDE SEQUENCE [LARGE SCALE GENOMIC DNA]</scope>
    <source>
        <strain evidence="11 13">DSM 282</strain>
    </source>
</reference>
<comment type="similarity">
    <text evidence="2">In the N-terminal section; belongs to the transposase 2 family.</text>
</comment>
<dbReference type="RefSeq" id="WP_090943283.1">
    <property type="nucleotide sequence ID" value="NZ_FOKJ01000157.1"/>
</dbReference>
<evidence type="ECO:0000259" key="8">
    <source>
        <dbReference type="Pfam" id="PF01385"/>
    </source>
</evidence>
<dbReference type="InterPro" id="IPR051399">
    <property type="entry name" value="RNA-guided_DNA_endo/Transpos"/>
</dbReference>
<evidence type="ECO:0000259" key="9">
    <source>
        <dbReference type="Pfam" id="PF07282"/>
    </source>
</evidence>
<protein>
    <submittedName>
        <fullName evidence="11 12">Transposase</fullName>
    </submittedName>
</protein>
<evidence type="ECO:0000256" key="7">
    <source>
        <dbReference type="ARBA" id="ARBA00023172"/>
    </source>
</evidence>
<dbReference type="Pfam" id="PF01385">
    <property type="entry name" value="OrfB_IS605"/>
    <property type="match status" value="1"/>
</dbReference>
<dbReference type="Pfam" id="PF07282">
    <property type="entry name" value="Cas12f1-like_TNB"/>
    <property type="match status" value="1"/>
</dbReference>
<keyword evidence="4" id="KW-0479">Metal-binding</keyword>
<dbReference type="GO" id="GO:0003677">
    <property type="term" value="F:DNA binding"/>
    <property type="evidence" value="ECO:0007669"/>
    <property type="project" value="UniProtKB-KW"/>
</dbReference>
<dbReference type="Proteomes" id="UP000198861">
    <property type="component" value="Unassembled WGS sequence"/>
</dbReference>
<evidence type="ECO:0000256" key="3">
    <source>
        <dbReference type="ARBA" id="ARBA00022578"/>
    </source>
</evidence>
<reference evidence="12 14" key="2">
    <citation type="submission" date="2016-10" db="EMBL/GenBank/DDBJ databases">
        <authorList>
            <person name="de Groot N.N."/>
        </authorList>
    </citation>
    <scope>NUCLEOTIDE SEQUENCE [LARGE SCALE GENOMIC DNA]</scope>
    <source>
        <strain evidence="12 14">DSM 381</strain>
    </source>
</reference>
<evidence type="ECO:0000256" key="4">
    <source>
        <dbReference type="ARBA" id="ARBA00022723"/>
    </source>
</evidence>
<keyword evidence="7" id="KW-0233">DNA recombination</keyword>
<dbReference type="GO" id="GO:0046872">
    <property type="term" value="F:metal ion binding"/>
    <property type="evidence" value="ECO:0007669"/>
    <property type="project" value="UniProtKB-KW"/>
</dbReference>
<proteinExistence type="inferred from homology"/>
<dbReference type="InterPro" id="IPR001959">
    <property type="entry name" value="Transposase"/>
</dbReference>
<dbReference type="PANTHER" id="PTHR30405:SF25">
    <property type="entry name" value="RNA-GUIDED DNA ENDONUCLEASE INSQ-RELATED"/>
    <property type="match status" value="1"/>
</dbReference>
<dbReference type="PANTHER" id="PTHR30405">
    <property type="entry name" value="TRANSPOSASE"/>
    <property type="match status" value="1"/>
</dbReference>
<keyword evidence="6" id="KW-0238">DNA-binding</keyword>
<dbReference type="Proteomes" id="UP000199579">
    <property type="component" value="Unassembled WGS sequence"/>
</dbReference>
<gene>
    <name evidence="11" type="ORF">SAMN04244571_04657</name>
    <name evidence="12" type="ORF">SAMN04244574_03904</name>
</gene>
<dbReference type="AlphaFoldDB" id="A0A1I4GN83"/>
<evidence type="ECO:0000256" key="5">
    <source>
        <dbReference type="ARBA" id="ARBA00022833"/>
    </source>
</evidence>
<feature type="domain" description="Probable transposase IS891/IS1136/IS1341" evidence="8">
    <location>
        <begin position="172"/>
        <end position="278"/>
    </location>
</feature>
<dbReference type="InterPro" id="IPR021027">
    <property type="entry name" value="Transposase_put_HTH"/>
</dbReference>
<evidence type="ECO:0000313" key="12">
    <source>
        <dbReference type="EMBL" id="SFL30940.1"/>
    </source>
</evidence>
<feature type="domain" description="Transposase putative helix-turn-helix" evidence="10">
    <location>
        <begin position="1"/>
        <end position="48"/>
    </location>
</feature>
<dbReference type="GO" id="GO:0006310">
    <property type="term" value="P:DNA recombination"/>
    <property type="evidence" value="ECO:0007669"/>
    <property type="project" value="UniProtKB-KW"/>
</dbReference>
<organism evidence="12 14">
    <name type="scientific">Azotobacter beijerinckii</name>
    <dbReference type="NCBI Taxonomy" id="170623"/>
    <lineage>
        <taxon>Bacteria</taxon>
        <taxon>Pseudomonadati</taxon>
        <taxon>Pseudomonadota</taxon>
        <taxon>Gammaproteobacteria</taxon>
        <taxon>Pseudomonadales</taxon>
        <taxon>Pseudomonadaceae</taxon>
        <taxon>Azotobacter</taxon>
    </lineage>
</organism>
<evidence type="ECO:0000313" key="11">
    <source>
        <dbReference type="EMBL" id="SFB64270.1"/>
    </source>
</evidence>
<dbReference type="GO" id="GO:0032196">
    <property type="term" value="P:transposition"/>
    <property type="evidence" value="ECO:0007669"/>
    <property type="project" value="UniProtKB-KW"/>
</dbReference>
<dbReference type="EMBL" id="FOSX01000094">
    <property type="protein sequence ID" value="SFL30940.1"/>
    <property type="molecule type" value="Genomic_DNA"/>
</dbReference>
<evidence type="ECO:0000256" key="2">
    <source>
        <dbReference type="ARBA" id="ARBA00011044"/>
    </source>
</evidence>
<evidence type="ECO:0000259" key="10">
    <source>
        <dbReference type="Pfam" id="PF12323"/>
    </source>
</evidence>
<keyword evidence="13" id="KW-1185">Reference proteome</keyword>
<dbReference type="NCBIfam" id="NF040570">
    <property type="entry name" value="guided_TnpB"/>
    <property type="match status" value="1"/>
</dbReference>